<feature type="compositionally biased region" description="Polar residues" evidence="1">
    <location>
        <begin position="91"/>
        <end position="100"/>
    </location>
</feature>
<feature type="region of interest" description="Disordered" evidence="1">
    <location>
        <begin position="61"/>
        <end position="100"/>
    </location>
</feature>
<protein>
    <submittedName>
        <fullName evidence="2">Uncharacterized protein</fullName>
    </submittedName>
</protein>
<dbReference type="AlphaFoldDB" id="A0A131Z7F7"/>
<feature type="compositionally biased region" description="Polar residues" evidence="1">
    <location>
        <begin position="69"/>
        <end position="79"/>
    </location>
</feature>
<evidence type="ECO:0000256" key="1">
    <source>
        <dbReference type="SAM" id="MobiDB-lite"/>
    </source>
</evidence>
<name>A0A131Z7F7_RHIAP</name>
<proteinExistence type="predicted"/>
<evidence type="ECO:0000313" key="2">
    <source>
        <dbReference type="EMBL" id="JAP87254.1"/>
    </source>
</evidence>
<accession>A0A131Z7F7</accession>
<reference evidence="2" key="1">
    <citation type="journal article" date="2016" name="Ticks Tick Borne Dis.">
        <title>De novo assembly and annotation of the salivary gland transcriptome of Rhipicephalus appendiculatus male and female ticks during blood feeding.</title>
        <authorList>
            <person name="de Castro M.H."/>
            <person name="de Klerk D."/>
            <person name="Pienaar R."/>
            <person name="Latif A.A."/>
            <person name="Rees D.J."/>
            <person name="Mans B.J."/>
        </authorList>
    </citation>
    <scope>NUCLEOTIDE SEQUENCE</scope>
    <source>
        <tissue evidence="2">Salivary glands</tissue>
    </source>
</reference>
<dbReference type="EMBL" id="GEDV01001303">
    <property type="protein sequence ID" value="JAP87254.1"/>
    <property type="molecule type" value="Transcribed_RNA"/>
</dbReference>
<sequence length="100" mass="10913">GYSAGWPGAAATADKQSKSPWAAYQQATGSWAPRCLPPQNADTGRQNYYYSNSYPRGSGYPPGYGISSVNNPAGYQAQSYRHGYPQPGVYQVQSRYPPNR</sequence>
<organism evidence="2">
    <name type="scientific">Rhipicephalus appendiculatus</name>
    <name type="common">Brown ear tick</name>
    <dbReference type="NCBI Taxonomy" id="34631"/>
    <lineage>
        <taxon>Eukaryota</taxon>
        <taxon>Metazoa</taxon>
        <taxon>Ecdysozoa</taxon>
        <taxon>Arthropoda</taxon>
        <taxon>Chelicerata</taxon>
        <taxon>Arachnida</taxon>
        <taxon>Acari</taxon>
        <taxon>Parasitiformes</taxon>
        <taxon>Ixodida</taxon>
        <taxon>Ixodoidea</taxon>
        <taxon>Ixodidae</taxon>
        <taxon>Rhipicephalinae</taxon>
        <taxon>Rhipicephalus</taxon>
        <taxon>Rhipicephalus</taxon>
    </lineage>
</organism>
<feature type="region of interest" description="Disordered" evidence="1">
    <location>
        <begin position="1"/>
        <end position="20"/>
    </location>
</feature>
<feature type="non-terminal residue" evidence="2">
    <location>
        <position position="1"/>
    </location>
</feature>